<dbReference type="EMBL" id="CP040749">
    <property type="protein sequence ID" value="QCX36956.1"/>
    <property type="molecule type" value="Genomic_DNA"/>
</dbReference>
<dbReference type="RefSeq" id="WP_138947917.1">
    <property type="nucleotide sequence ID" value="NZ_CP040749.1"/>
</dbReference>
<keyword evidence="1" id="KW-0812">Transmembrane</keyword>
<keyword evidence="1" id="KW-1133">Transmembrane helix</keyword>
<sequence>MIKKVYSFIYYYVYRSIRKNDKSTAVGIAAMVFATIEGFNILVIFSFIKKILDYNVYEKLGKLLFVFIFILLLILNLAIIYYKSWYKDIINKYEDFSDEVRKMNWKITLSYMLVSFLLVLIIPPVLASL</sequence>
<evidence type="ECO:0000256" key="1">
    <source>
        <dbReference type="SAM" id="Phobius"/>
    </source>
</evidence>
<keyword evidence="3" id="KW-1185">Reference proteome</keyword>
<dbReference type="Proteomes" id="UP000306229">
    <property type="component" value="Chromosome"/>
</dbReference>
<proteinExistence type="predicted"/>
<reference evidence="2 3" key="1">
    <citation type="submission" date="2019-05" db="EMBL/GenBank/DDBJ databases">
        <title>Algicella ahnfeltiae gen. nov., sp. nov., a novel marine bacterium of the family Flavobacteriaceae isolated from a red alga.</title>
        <authorList>
            <person name="Nedashkovskaya O.I."/>
            <person name="Kukhlevskiy A.D."/>
            <person name="Kim S.-G."/>
            <person name="Zhukova N.V."/>
            <person name="Mikhailov V.V."/>
        </authorList>
    </citation>
    <scope>NUCLEOTIDE SEQUENCE [LARGE SCALE GENOMIC DNA]</scope>
    <source>
        <strain evidence="2 3">10Alg115</strain>
    </source>
</reference>
<gene>
    <name evidence="2" type="ORF">FF125_00350</name>
</gene>
<accession>A0A5B7TP91</accession>
<evidence type="ECO:0000313" key="2">
    <source>
        <dbReference type="EMBL" id="QCX36956.1"/>
    </source>
</evidence>
<feature type="transmembrane region" description="Helical" evidence="1">
    <location>
        <begin position="25"/>
        <end position="48"/>
    </location>
</feature>
<keyword evidence="1" id="KW-0472">Membrane</keyword>
<organism evidence="2 3">
    <name type="scientific">Aureibaculum algae</name>
    <dbReference type="NCBI Taxonomy" id="2584122"/>
    <lineage>
        <taxon>Bacteria</taxon>
        <taxon>Pseudomonadati</taxon>
        <taxon>Bacteroidota</taxon>
        <taxon>Flavobacteriia</taxon>
        <taxon>Flavobacteriales</taxon>
        <taxon>Flavobacteriaceae</taxon>
        <taxon>Aureibaculum</taxon>
    </lineage>
</organism>
<feature type="transmembrane region" description="Helical" evidence="1">
    <location>
        <begin position="60"/>
        <end position="82"/>
    </location>
</feature>
<dbReference type="KEGG" id="fbe:FF125_00350"/>
<feature type="transmembrane region" description="Helical" evidence="1">
    <location>
        <begin position="103"/>
        <end position="126"/>
    </location>
</feature>
<name>A0A5B7TP91_9FLAO</name>
<dbReference type="OrthoDB" id="9834575at2"/>
<evidence type="ECO:0000313" key="3">
    <source>
        <dbReference type="Proteomes" id="UP000306229"/>
    </source>
</evidence>
<protein>
    <submittedName>
        <fullName evidence="2">Uncharacterized protein</fullName>
    </submittedName>
</protein>
<dbReference type="AlphaFoldDB" id="A0A5B7TP91"/>